<proteinExistence type="predicted"/>
<accession>A0A2P2KLS1</accession>
<reference evidence="3" key="1">
    <citation type="submission" date="2018-02" db="EMBL/GenBank/DDBJ databases">
        <title>Rhizophora mucronata_Transcriptome.</title>
        <authorList>
            <person name="Meera S.P."/>
            <person name="Sreeshan A."/>
            <person name="Augustine A."/>
        </authorList>
    </citation>
    <scope>NUCLEOTIDE SEQUENCE</scope>
    <source>
        <tissue evidence="3">Leaf</tissue>
    </source>
</reference>
<dbReference type="PROSITE" id="PS50097">
    <property type="entry name" value="BTB"/>
    <property type="match status" value="1"/>
</dbReference>
<dbReference type="SUPFAM" id="SSF54695">
    <property type="entry name" value="POZ domain"/>
    <property type="match status" value="1"/>
</dbReference>
<evidence type="ECO:0000313" key="3">
    <source>
        <dbReference type="EMBL" id="MBX06671.1"/>
    </source>
</evidence>
<dbReference type="AlphaFoldDB" id="A0A2P2KLS1"/>
<protein>
    <recommendedName>
        <fullName evidence="2">BTB domain-containing protein</fullName>
    </recommendedName>
</protein>
<evidence type="ECO:0000259" key="2">
    <source>
        <dbReference type="PROSITE" id="PS50097"/>
    </source>
</evidence>
<dbReference type="PANTHER" id="PTHR35918">
    <property type="entry name" value="OS06G0674800 PROTEIN"/>
    <property type="match status" value="1"/>
</dbReference>
<dbReference type="InterPro" id="IPR011333">
    <property type="entry name" value="SKP1/BTB/POZ_sf"/>
</dbReference>
<name>A0A2P2KLS1_RHIMU</name>
<dbReference type="Pfam" id="PF00651">
    <property type="entry name" value="BTB"/>
    <property type="match status" value="1"/>
</dbReference>
<dbReference type="Gene3D" id="3.30.710.10">
    <property type="entry name" value="Potassium Channel Kv1.1, Chain A"/>
    <property type="match status" value="1"/>
</dbReference>
<dbReference type="InterPro" id="IPR044953">
    <property type="entry name" value="At1g04390-like"/>
</dbReference>
<organism evidence="3">
    <name type="scientific">Rhizophora mucronata</name>
    <name type="common">Asiatic mangrove</name>
    <dbReference type="NCBI Taxonomy" id="61149"/>
    <lineage>
        <taxon>Eukaryota</taxon>
        <taxon>Viridiplantae</taxon>
        <taxon>Streptophyta</taxon>
        <taxon>Embryophyta</taxon>
        <taxon>Tracheophyta</taxon>
        <taxon>Spermatophyta</taxon>
        <taxon>Magnoliopsida</taxon>
        <taxon>eudicotyledons</taxon>
        <taxon>Gunneridae</taxon>
        <taxon>Pentapetalae</taxon>
        <taxon>rosids</taxon>
        <taxon>fabids</taxon>
        <taxon>Malpighiales</taxon>
        <taxon>Rhizophoraceae</taxon>
        <taxon>Rhizophora</taxon>
    </lineage>
</organism>
<dbReference type="PANTHER" id="PTHR35918:SF1">
    <property type="entry name" value="BTB DOMAIN-CONTAINING PROTEIN"/>
    <property type="match status" value="1"/>
</dbReference>
<sequence length="201" mass="22886">MNCFSFRDIILEAKATASICWTCSICSLSVPHVHAHKAVLYSSCDYLRALFQSGMQESQSQIIKVPASWEAMTKLVKWFYTDELPNPPSGCLWNNMDSKEKLCVLQPYLELCWLSDFWFLKEVHDISYKVALSCLDSAKDLSIKIIKIAADFSLWKLAEVAAHYLAPSYRQLYHSGDLEELDEVLVDIIRTASVQLSQQGH</sequence>
<feature type="domain" description="BTB" evidence="2">
    <location>
        <begin position="7"/>
        <end position="88"/>
    </location>
</feature>
<dbReference type="CDD" id="cd18186">
    <property type="entry name" value="BTB_POZ_ZBTB_KLHL-like"/>
    <property type="match status" value="1"/>
</dbReference>
<dbReference type="InterPro" id="IPR000210">
    <property type="entry name" value="BTB/POZ_dom"/>
</dbReference>
<dbReference type="EMBL" id="GGEC01026187">
    <property type="protein sequence ID" value="MBX06671.1"/>
    <property type="molecule type" value="Transcribed_RNA"/>
</dbReference>
<evidence type="ECO:0000256" key="1">
    <source>
        <dbReference type="ARBA" id="ARBA00004906"/>
    </source>
</evidence>
<comment type="pathway">
    <text evidence="1">Protein modification; protein ubiquitination.</text>
</comment>